<organism evidence="1">
    <name type="scientific">Heyndrickxia faecalis</name>
    <dbReference type="NCBI Taxonomy" id="2824910"/>
    <lineage>
        <taxon>Bacteria</taxon>
        <taxon>Bacillati</taxon>
        <taxon>Bacillota</taxon>
        <taxon>Bacilli</taxon>
        <taxon>Bacillales</taxon>
        <taxon>Bacillaceae</taxon>
        <taxon>Heyndrickxia</taxon>
    </lineage>
</organism>
<dbReference type="RefSeq" id="WP_350346718.1">
    <property type="nucleotide sequence ID" value="NZ_CP158453.1"/>
</dbReference>
<dbReference type="InterPro" id="IPR046930">
    <property type="entry name" value="HTH_60"/>
</dbReference>
<reference evidence="1" key="1">
    <citation type="submission" date="2024-06" db="EMBL/GenBank/DDBJ databases">
        <authorList>
            <person name="Huang C.H."/>
            <person name="Ting Y.S."/>
            <person name="Cheng Y.H."/>
        </authorList>
    </citation>
    <scope>NUCLEOTIDE SEQUENCE</scope>
    <source>
        <strain evidence="1">TCI803</strain>
    </source>
</reference>
<sequence>MFKNQFLNIKNKFQLKDQQLATLFGISDEKTTKILSGKPCYFDEGELKRIHYCLPFLSTGFSFIDSKERVRAIIEANLIGDYNLSYETLGKYANVPCDVLKAFCEGNDHIDVDHLMNICVNLLMLSFVLRPEL</sequence>
<dbReference type="GeneID" id="93258594"/>
<protein>
    <submittedName>
        <fullName evidence="1">HTH domain-containing protein</fullName>
    </submittedName>
</protein>
<dbReference type="EMBL" id="CP158453">
    <property type="protein sequence ID" value="XBX99576.1"/>
    <property type="molecule type" value="Genomic_DNA"/>
</dbReference>
<evidence type="ECO:0000313" key="1">
    <source>
        <dbReference type="EMBL" id="XBX99576.1"/>
    </source>
</evidence>
<name>A0AAU7WL36_9BACI</name>
<dbReference type="Pfam" id="PF20317">
    <property type="entry name" value="HTH_60"/>
    <property type="match status" value="1"/>
</dbReference>
<gene>
    <name evidence="1" type="ORF">ABR335_03295</name>
</gene>
<accession>A0AAU7WL36</accession>
<dbReference type="AlphaFoldDB" id="A0AAU7WL36"/>
<proteinExistence type="predicted"/>